<feature type="domain" description="HTH crp-type" evidence="5">
    <location>
        <begin position="148"/>
        <end position="214"/>
    </location>
</feature>
<evidence type="ECO:0000259" key="5">
    <source>
        <dbReference type="PROSITE" id="PS51063"/>
    </source>
</evidence>
<dbReference type="Gene3D" id="2.60.120.10">
    <property type="entry name" value="Jelly Rolls"/>
    <property type="match status" value="1"/>
</dbReference>
<protein>
    <submittedName>
        <fullName evidence="6">Crp/Fnr family transcriptional regulator</fullName>
    </submittedName>
</protein>
<dbReference type="SMART" id="SM00100">
    <property type="entry name" value="cNMP"/>
    <property type="match status" value="1"/>
</dbReference>
<evidence type="ECO:0000313" key="6">
    <source>
        <dbReference type="EMBL" id="MBR0664779.1"/>
    </source>
</evidence>
<dbReference type="InterPro" id="IPR050397">
    <property type="entry name" value="Env_Response_Regulators"/>
</dbReference>
<dbReference type="Pfam" id="PF00027">
    <property type="entry name" value="cNMP_binding"/>
    <property type="match status" value="1"/>
</dbReference>
<comment type="caution">
    <text evidence="6">The sequence shown here is derived from an EMBL/GenBank/DDBJ whole genome shotgun (WGS) entry which is preliminary data.</text>
</comment>
<dbReference type="RefSeq" id="WP_211852442.1">
    <property type="nucleotide sequence ID" value="NZ_JAAGBB010000010.1"/>
</dbReference>
<evidence type="ECO:0000256" key="2">
    <source>
        <dbReference type="ARBA" id="ARBA00023125"/>
    </source>
</evidence>
<reference evidence="7" key="1">
    <citation type="journal article" date="2021" name="Syst. Appl. Microbiol.">
        <title>Roseomonas hellenica sp. nov., isolated from roots of wild-growing Alkanna tinctoria.</title>
        <authorList>
            <person name="Rat A."/>
            <person name="Naranjo H.D."/>
            <person name="Lebbe L."/>
            <person name="Cnockaert M."/>
            <person name="Krigas N."/>
            <person name="Grigoriadou K."/>
            <person name="Maloupa E."/>
            <person name="Willems A."/>
        </authorList>
    </citation>
    <scope>NUCLEOTIDE SEQUENCE [LARGE SCALE GENOMIC DNA]</scope>
    <source>
        <strain evidence="7">LMG 31523</strain>
    </source>
</reference>
<dbReference type="CDD" id="cd00038">
    <property type="entry name" value="CAP_ED"/>
    <property type="match status" value="1"/>
</dbReference>
<dbReference type="PROSITE" id="PS51063">
    <property type="entry name" value="HTH_CRP_2"/>
    <property type="match status" value="1"/>
</dbReference>
<dbReference type="Gene3D" id="1.10.10.10">
    <property type="entry name" value="Winged helix-like DNA-binding domain superfamily/Winged helix DNA-binding domain"/>
    <property type="match status" value="1"/>
</dbReference>
<organism evidence="6 7">
    <name type="scientific">Plastoroseomonas hellenica</name>
    <dbReference type="NCBI Taxonomy" id="2687306"/>
    <lineage>
        <taxon>Bacteria</taxon>
        <taxon>Pseudomonadati</taxon>
        <taxon>Pseudomonadota</taxon>
        <taxon>Alphaproteobacteria</taxon>
        <taxon>Acetobacterales</taxon>
        <taxon>Acetobacteraceae</taxon>
        <taxon>Plastoroseomonas</taxon>
    </lineage>
</organism>
<evidence type="ECO:0000256" key="3">
    <source>
        <dbReference type="ARBA" id="ARBA00023163"/>
    </source>
</evidence>
<dbReference type="Pfam" id="PF13545">
    <property type="entry name" value="HTH_Crp_2"/>
    <property type="match status" value="1"/>
</dbReference>
<dbReference type="Proteomes" id="UP001196870">
    <property type="component" value="Unassembled WGS sequence"/>
</dbReference>
<sequence>MPQQSAIPAPRNRLLASLPAEDLARIWPELEPLDCEIRKVLIAPDKRITAAYFPESGWVSMVAILAEGRSAEVGIIGSEGMVGLELLLGGEVSTVEAMIQAKGTMLRLSSGAFQRALEQSEAMRRILLRYALAFQQQVTQTAACNGNHALDQRLARWLLMAHDRAGSDDFPMTQEFLAMMLCVHRPGVTVAARMFQRAGLIRYGHGHIAITDREGLEAAACECYGAVCRQFQRLLGTPG</sequence>
<dbReference type="InterPro" id="IPR000595">
    <property type="entry name" value="cNMP-bd_dom"/>
</dbReference>
<gene>
    <name evidence="6" type="ORF">GXW71_10495</name>
</gene>
<proteinExistence type="predicted"/>
<dbReference type="SUPFAM" id="SSF46785">
    <property type="entry name" value="Winged helix' DNA-binding domain"/>
    <property type="match status" value="1"/>
</dbReference>
<evidence type="ECO:0000256" key="1">
    <source>
        <dbReference type="ARBA" id="ARBA00023015"/>
    </source>
</evidence>
<feature type="domain" description="Cyclic nucleotide-binding" evidence="4">
    <location>
        <begin position="14"/>
        <end position="125"/>
    </location>
</feature>
<dbReference type="PANTHER" id="PTHR24567">
    <property type="entry name" value="CRP FAMILY TRANSCRIPTIONAL REGULATORY PROTEIN"/>
    <property type="match status" value="1"/>
</dbReference>
<keyword evidence="2" id="KW-0238">DNA-binding</keyword>
<dbReference type="PANTHER" id="PTHR24567:SF74">
    <property type="entry name" value="HTH-TYPE TRANSCRIPTIONAL REGULATOR ARCR"/>
    <property type="match status" value="1"/>
</dbReference>
<keyword evidence="3" id="KW-0804">Transcription</keyword>
<dbReference type="PROSITE" id="PS50042">
    <property type="entry name" value="CNMP_BINDING_3"/>
    <property type="match status" value="1"/>
</dbReference>
<dbReference type="InterPro" id="IPR036390">
    <property type="entry name" value="WH_DNA-bd_sf"/>
</dbReference>
<dbReference type="InterPro" id="IPR012318">
    <property type="entry name" value="HTH_CRP"/>
</dbReference>
<evidence type="ECO:0000259" key="4">
    <source>
        <dbReference type="PROSITE" id="PS50042"/>
    </source>
</evidence>
<dbReference type="SUPFAM" id="SSF51206">
    <property type="entry name" value="cAMP-binding domain-like"/>
    <property type="match status" value="1"/>
</dbReference>
<dbReference type="InterPro" id="IPR014710">
    <property type="entry name" value="RmlC-like_jellyroll"/>
</dbReference>
<dbReference type="EMBL" id="JAAGBB010000010">
    <property type="protein sequence ID" value="MBR0664779.1"/>
    <property type="molecule type" value="Genomic_DNA"/>
</dbReference>
<evidence type="ECO:0000313" key="7">
    <source>
        <dbReference type="Proteomes" id="UP001196870"/>
    </source>
</evidence>
<accession>A0ABS5EWV9</accession>
<keyword evidence="1" id="KW-0805">Transcription regulation</keyword>
<name>A0ABS5EWV9_9PROT</name>
<keyword evidence="7" id="KW-1185">Reference proteome</keyword>
<dbReference type="InterPro" id="IPR036388">
    <property type="entry name" value="WH-like_DNA-bd_sf"/>
</dbReference>
<dbReference type="InterPro" id="IPR018490">
    <property type="entry name" value="cNMP-bd_dom_sf"/>
</dbReference>